<dbReference type="RefSeq" id="WP_072836353.1">
    <property type="nucleotide sequence ID" value="NZ_FQUU01000015.1"/>
</dbReference>
<keyword evidence="1" id="KW-0732">Signal</keyword>
<dbReference type="STRING" id="1121884.SAMN02745131_03207"/>
<organism evidence="3 4">
    <name type="scientific">Flavisolibacter ginsengisoli DSM 18119</name>
    <dbReference type="NCBI Taxonomy" id="1121884"/>
    <lineage>
        <taxon>Bacteria</taxon>
        <taxon>Pseudomonadati</taxon>
        <taxon>Bacteroidota</taxon>
        <taxon>Chitinophagia</taxon>
        <taxon>Chitinophagales</taxon>
        <taxon>Chitinophagaceae</taxon>
        <taxon>Flavisolibacter</taxon>
    </lineage>
</organism>
<feature type="domain" description="Secretion system C-terminal sorting" evidence="2">
    <location>
        <begin position="288"/>
        <end position="360"/>
    </location>
</feature>
<dbReference type="AlphaFoldDB" id="A0A1M5DG25"/>
<proteinExistence type="predicted"/>
<dbReference type="Pfam" id="PF18962">
    <property type="entry name" value="Por_Secre_tail"/>
    <property type="match status" value="1"/>
</dbReference>
<dbReference type="InterPro" id="IPR026444">
    <property type="entry name" value="Secre_tail"/>
</dbReference>
<dbReference type="Proteomes" id="UP000184048">
    <property type="component" value="Unassembled WGS sequence"/>
</dbReference>
<feature type="signal peptide" evidence="1">
    <location>
        <begin position="1"/>
        <end position="22"/>
    </location>
</feature>
<evidence type="ECO:0000259" key="2">
    <source>
        <dbReference type="Pfam" id="PF18962"/>
    </source>
</evidence>
<feature type="chain" id="PRO_5012070166" evidence="1">
    <location>
        <begin position="23"/>
        <end position="365"/>
    </location>
</feature>
<protein>
    <submittedName>
        <fullName evidence="3">Por secretion system C-terminal sorting domain-containing protein</fullName>
    </submittedName>
</protein>
<dbReference type="NCBIfam" id="TIGR04183">
    <property type="entry name" value="Por_Secre_tail"/>
    <property type="match status" value="1"/>
</dbReference>
<evidence type="ECO:0000256" key="1">
    <source>
        <dbReference type="SAM" id="SignalP"/>
    </source>
</evidence>
<reference evidence="3 4" key="1">
    <citation type="submission" date="2016-11" db="EMBL/GenBank/DDBJ databases">
        <authorList>
            <person name="Jaros S."/>
            <person name="Januszkiewicz K."/>
            <person name="Wedrychowicz H."/>
        </authorList>
    </citation>
    <scope>NUCLEOTIDE SEQUENCE [LARGE SCALE GENOMIC DNA]</scope>
    <source>
        <strain evidence="3 4">DSM 18119</strain>
    </source>
</reference>
<accession>A0A1M5DG25</accession>
<evidence type="ECO:0000313" key="4">
    <source>
        <dbReference type="Proteomes" id="UP000184048"/>
    </source>
</evidence>
<name>A0A1M5DG25_9BACT</name>
<dbReference type="OrthoDB" id="680568at2"/>
<gene>
    <name evidence="3" type="ORF">SAMN02745131_03207</name>
</gene>
<keyword evidence="4" id="KW-1185">Reference proteome</keyword>
<evidence type="ECO:0000313" key="3">
    <source>
        <dbReference type="EMBL" id="SHF65875.1"/>
    </source>
</evidence>
<sequence length="365" mass="39873">MRRISTLFASLCLILTNLSAQTGPTGTISTVDPNPTPGWGAPLTVNDIPNGFSSTNSTTLNAFPKNKTTELTSPEYYYNGSQTAIYFQYLFSNAASQPTTATPIISIVYGSPQQILSYAVSPFTFNSGGGNYYFTFVPASAFPANTNFKIRLSLSVGNDKTITALTLTTNARLAASNAPLPLPVKLVNFSGSVNKNRTQLQWMVAENETARNFEIQRSTNGIDFATAGNITASTKTGDAQYSFSENISAERVMYRLKMYDNNYKAEYSKILVFNSSLSTQKSLQVITNPIKEKLIISFNNDVNEAAQVTIYDHTGRTIQKQTMNVAAGVNTTTVALNGNYTNGMYIVELATKTTRLSQKVMYSNQ</sequence>
<dbReference type="EMBL" id="FQUU01000015">
    <property type="protein sequence ID" value="SHF65875.1"/>
    <property type="molecule type" value="Genomic_DNA"/>
</dbReference>